<dbReference type="EMBL" id="LR796670">
    <property type="protein sequence ID" value="CAB4159382.1"/>
    <property type="molecule type" value="Genomic_DNA"/>
</dbReference>
<name>A0A6J5NL06_9CAUD</name>
<organism evidence="1">
    <name type="scientific">uncultured Caudovirales phage</name>
    <dbReference type="NCBI Taxonomy" id="2100421"/>
    <lineage>
        <taxon>Viruses</taxon>
        <taxon>Duplodnaviria</taxon>
        <taxon>Heunggongvirae</taxon>
        <taxon>Uroviricota</taxon>
        <taxon>Caudoviricetes</taxon>
        <taxon>Peduoviridae</taxon>
        <taxon>Maltschvirus</taxon>
        <taxon>Maltschvirus maltsch</taxon>
    </lineage>
</organism>
<reference evidence="1" key="1">
    <citation type="submission" date="2020-04" db="EMBL/GenBank/DDBJ databases">
        <authorList>
            <person name="Chiriac C."/>
            <person name="Salcher M."/>
            <person name="Ghai R."/>
            <person name="Kavagutti S V."/>
        </authorList>
    </citation>
    <scope>NUCLEOTIDE SEQUENCE</scope>
</reference>
<evidence type="ECO:0000313" key="1">
    <source>
        <dbReference type="EMBL" id="CAB4159382.1"/>
    </source>
</evidence>
<sequence length="80" mass="9068">MELITYIIGTESVGLNSHKESGTEGLLKIEASDVEHALDKLKFEYDWGDYEAGGAFSDKWYFPKDQVIVTIELLEDIIEL</sequence>
<accession>A0A6J5NL06</accession>
<proteinExistence type="predicted"/>
<protein>
    <submittedName>
        <fullName evidence="1">Uncharacterized protein</fullName>
    </submittedName>
</protein>
<gene>
    <name evidence="1" type="ORF">UFOVP699_118</name>
</gene>